<feature type="region of interest" description="Disordered" evidence="1">
    <location>
        <begin position="1"/>
        <end position="20"/>
    </location>
</feature>
<dbReference type="Proteomes" id="UP000265520">
    <property type="component" value="Unassembled WGS sequence"/>
</dbReference>
<evidence type="ECO:0000256" key="1">
    <source>
        <dbReference type="SAM" id="MobiDB-lite"/>
    </source>
</evidence>
<sequence>MGTCLRDESGSFVAALSSQR</sequence>
<dbReference type="AlphaFoldDB" id="A0A392SG01"/>
<reference evidence="2 3" key="1">
    <citation type="journal article" date="2018" name="Front. Plant Sci.">
        <title>Red Clover (Trifolium pratense) and Zigzag Clover (T. medium) - A Picture of Genomic Similarities and Differences.</title>
        <authorList>
            <person name="Dluhosova J."/>
            <person name="Istvanek J."/>
            <person name="Nedelnik J."/>
            <person name="Repkova J."/>
        </authorList>
    </citation>
    <scope>NUCLEOTIDE SEQUENCE [LARGE SCALE GENOMIC DNA]</scope>
    <source>
        <strain evidence="3">cv. 10/8</strain>
        <tissue evidence="2">Leaf</tissue>
    </source>
</reference>
<accession>A0A392SG01</accession>
<organism evidence="2 3">
    <name type="scientific">Trifolium medium</name>
    <dbReference type="NCBI Taxonomy" id="97028"/>
    <lineage>
        <taxon>Eukaryota</taxon>
        <taxon>Viridiplantae</taxon>
        <taxon>Streptophyta</taxon>
        <taxon>Embryophyta</taxon>
        <taxon>Tracheophyta</taxon>
        <taxon>Spermatophyta</taxon>
        <taxon>Magnoliopsida</taxon>
        <taxon>eudicotyledons</taxon>
        <taxon>Gunneridae</taxon>
        <taxon>Pentapetalae</taxon>
        <taxon>rosids</taxon>
        <taxon>fabids</taxon>
        <taxon>Fabales</taxon>
        <taxon>Fabaceae</taxon>
        <taxon>Papilionoideae</taxon>
        <taxon>50 kb inversion clade</taxon>
        <taxon>NPAAA clade</taxon>
        <taxon>Hologalegina</taxon>
        <taxon>IRL clade</taxon>
        <taxon>Trifolieae</taxon>
        <taxon>Trifolium</taxon>
    </lineage>
</organism>
<dbReference type="EMBL" id="LXQA010374139">
    <property type="protein sequence ID" value="MCI47579.1"/>
    <property type="molecule type" value="Genomic_DNA"/>
</dbReference>
<name>A0A392SG01_9FABA</name>
<keyword evidence="3" id="KW-1185">Reference proteome</keyword>
<feature type="non-terminal residue" evidence="2">
    <location>
        <position position="20"/>
    </location>
</feature>
<evidence type="ECO:0000313" key="3">
    <source>
        <dbReference type="Proteomes" id="UP000265520"/>
    </source>
</evidence>
<proteinExistence type="predicted"/>
<evidence type="ECO:0000313" key="2">
    <source>
        <dbReference type="EMBL" id="MCI47579.1"/>
    </source>
</evidence>
<comment type="caution">
    <text evidence="2">The sequence shown here is derived from an EMBL/GenBank/DDBJ whole genome shotgun (WGS) entry which is preliminary data.</text>
</comment>
<protein>
    <submittedName>
        <fullName evidence="2">Uncharacterized protein</fullName>
    </submittedName>
</protein>